<comment type="similarity">
    <text evidence="13">Belongs to the peptidase M48 family.</text>
</comment>
<dbReference type="Pfam" id="PF16491">
    <property type="entry name" value="Peptidase_M48_N"/>
    <property type="match status" value="1"/>
</dbReference>
<evidence type="ECO:0000256" key="13">
    <source>
        <dbReference type="RuleBase" id="RU003983"/>
    </source>
</evidence>
<evidence type="ECO:0000256" key="2">
    <source>
        <dbReference type="ARBA" id="ARBA00022670"/>
    </source>
</evidence>
<evidence type="ECO:0000256" key="1">
    <source>
        <dbReference type="ARBA" id="ARBA00004477"/>
    </source>
</evidence>
<dbReference type="AlphaFoldDB" id="A0A4R5W3U4"/>
<keyword evidence="6" id="KW-0256">Endoplasmic reticulum</keyword>
<dbReference type="InterPro" id="IPR001915">
    <property type="entry name" value="Peptidase_M48"/>
</dbReference>
<evidence type="ECO:0000256" key="12">
    <source>
        <dbReference type="PIRSR" id="PIRSR627057-2"/>
    </source>
</evidence>
<evidence type="ECO:0000256" key="5">
    <source>
        <dbReference type="ARBA" id="ARBA00022801"/>
    </source>
</evidence>
<protein>
    <submittedName>
        <fullName evidence="17">M48 family peptidase</fullName>
    </submittedName>
</protein>
<dbReference type="InterPro" id="IPR027057">
    <property type="entry name" value="CAXX_Prtase_1"/>
</dbReference>
<evidence type="ECO:0000256" key="8">
    <source>
        <dbReference type="ARBA" id="ARBA00022989"/>
    </source>
</evidence>
<feature type="binding site" evidence="12">
    <location>
        <position position="283"/>
    </location>
    <ligand>
        <name>Zn(2+)</name>
        <dbReference type="ChEBI" id="CHEBI:29105"/>
        <note>catalytic</note>
    </ligand>
</feature>
<dbReference type="GO" id="GO:0004222">
    <property type="term" value="F:metalloendopeptidase activity"/>
    <property type="evidence" value="ECO:0007669"/>
    <property type="project" value="InterPro"/>
</dbReference>
<feature type="binding site" evidence="12">
    <location>
        <position position="279"/>
    </location>
    <ligand>
        <name>Zn(2+)</name>
        <dbReference type="ChEBI" id="CHEBI:29105"/>
        <note>catalytic</note>
    </ligand>
</feature>
<dbReference type="GO" id="GO:0046872">
    <property type="term" value="F:metal ion binding"/>
    <property type="evidence" value="ECO:0007669"/>
    <property type="project" value="UniProtKB-KW"/>
</dbReference>
<keyword evidence="4 12" id="KW-0479">Metal-binding</keyword>
<evidence type="ECO:0000256" key="7">
    <source>
        <dbReference type="ARBA" id="ARBA00022833"/>
    </source>
</evidence>
<feature type="domain" description="CAAX prenyl protease 1 N-terminal" evidence="16">
    <location>
        <begin position="28"/>
        <end position="206"/>
    </location>
</feature>
<evidence type="ECO:0000256" key="9">
    <source>
        <dbReference type="ARBA" id="ARBA00023049"/>
    </source>
</evidence>
<feature type="active site" evidence="11">
    <location>
        <position position="280"/>
    </location>
</feature>
<evidence type="ECO:0000256" key="10">
    <source>
        <dbReference type="ARBA" id="ARBA00023136"/>
    </source>
</evidence>
<dbReference type="FunFam" id="3.30.2010.10:FF:000002">
    <property type="entry name" value="CAAX prenyl protease"/>
    <property type="match status" value="1"/>
</dbReference>
<proteinExistence type="inferred from homology"/>
<dbReference type="GO" id="GO:0071586">
    <property type="term" value="P:CAAX-box protein processing"/>
    <property type="evidence" value="ECO:0007669"/>
    <property type="project" value="InterPro"/>
</dbReference>
<dbReference type="Gene3D" id="3.30.2010.10">
    <property type="entry name" value="Metalloproteases ('zincins'), catalytic domain"/>
    <property type="match status" value="1"/>
</dbReference>
<feature type="transmembrane region" description="Helical" evidence="14">
    <location>
        <begin position="293"/>
        <end position="315"/>
    </location>
</feature>
<comment type="cofactor">
    <cofactor evidence="12 13">
        <name>Zn(2+)</name>
        <dbReference type="ChEBI" id="CHEBI:29105"/>
    </cofactor>
    <text evidence="12 13">Binds 1 zinc ion per subunit.</text>
</comment>
<keyword evidence="3 14" id="KW-0812">Transmembrane</keyword>
<evidence type="ECO:0000313" key="17">
    <source>
        <dbReference type="EMBL" id="TDK67434.1"/>
    </source>
</evidence>
<sequence length="434" mass="48686">MDSFAFSVLFIVFLSLSLGCRFWLASRQIRHVQQHRNAVPPQFAEKITLESHQKAADYTVAKAKLGLIDLFMGAAVLLALTLFGGLQWLSAHLIPLLGVGMSYQIGLLVSFTVITSLIDLPLDYYRQFVLEEKFGFNKMSVRLYFTDMIKNTLIGAVIGLPLCWIVLKLMGSAGDLWWLYAWLVWSGFQLLMMVLYPTFIAPLFNKFKPLEDDSLKNRIEGLMQRTGFASKGLFIMDGSKRSAHGNAYFSGFGASKRIVFFDTLIERLAPQEIEAVLAHELGHFKKKHIIKRIALIFILSLGFLALLGYLKQQIWFYTGLGVEPIIIGNGSSNDAMALLLFMLTLPLFTFFFSPISAISSRKHEFEADEFAAHHTNANDLVSALVKMYDDNASTLTPDPLHSTFYDSHPSASVRIAHLKQQLSLSINSGTQQHA</sequence>
<feature type="binding site" evidence="12">
    <location>
        <position position="364"/>
    </location>
    <ligand>
        <name>Zn(2+)</name>
        <dbReference type="ChEBI" id="CHEBI:29105"/>
        <note>catalytic</note>
    </ligand>
</feature>
<name>A0A4R5W3U4_9BURK</name>
<evidence type="ECO:0000256" key="14">
    <source>
        <dbReference type="SAM" id="Phobius"/>
    </source>
</evidence>
<dbReference type="CDD" id="cd07343">
    <property type="entry name" value="M48A_Zmpste24p_like"/>
    <property type="match status" value="1"/>
</dbReference>
<evidence type="ECO:0000256" key="11">
    <source>
        <dbReference type="PIRSR" id="PIRSR627057-1"/>
    </source>
</evidence>
<evidence type="ECO:0000259" key="16">
    <source>
        <dbReference type="Pfam" id="PF16491"/>
    </source>
</evidence>
<comment type="caution">
    <text evidence="17">The sequence shown here is derived from an EMBL/GenBank/DDBJ whole genome shotgun (WGS) entry which is preliminary data.</text>
</comment>
<keyword evidence="7 12" id="KW-0862">Zinc</keyword>
<feature type="transmembrane region" description="Helical" evidence="14">
    <location>
        <begin position="6"/>
        <end position="24"/>
    </location>
</feature>
<dbReference type="PANTHER" id="PTHR10120">
    <property type="entry name" value="CAAX PRENYL PROTEASE 1"/>
    <property type="match status" value="1"/>
</dbReference>
<feature type="transmembrane region" description="Helical" evidence="14">
    <location>
        <begin position="335"/>
        <end position="355"/>
    </location>
</feature>
<keyword evidence="18" id="KW-1185">Reference proteome</keyword>
<dbReference type="Proteomes" id="UP000294829">
    <property type="component" value="Unassembled WGS sequence"/>
</dbReference>
<feature type="transmembrane region" description="Helical" evidence="14">
    <location>
        <begin position="179"/>
        <end position="204"/>
    </location>
</feature>
<evidence type="ECO:0000256" key="4">
    <source>
        <dbReference type="ARBA" id="ARBA00022723"/>
    </source>
</evidence>
<evidence type="ECO:0000259" key="15">
    <source>
        <dbReference type="Pfam" id="PF01435"/>
    </source>
</evidence>
<feature type="transmembrane region" description="Helical" evidence="14">
    <location>
        <begin position="101"/>
        <end position="122"/>
    </location>
</feature>
<evidence type="ECO:0000256" key="6">
    <source>
        <dbReference type="ARBA" id="ARBA00022824"/>
    </source>
</evidence>
<evidence type="ECO:0000256" key="3">
    <source>
        <dbReference type="ARBA" id="ARBA00022692"/>
    </source>
</evidence>
<organism evidence="17 18">
    <name type="scientific">Sapientia aquatica</name>
    <dbReference type="NCBI Taxonomy" id="1549640"/>
    <lineage>
        <taxon>Bacteria</taxon>
        <taxon>Pseudomonadati</taxon>
        <taxon>Pseudomonadota</taxon>
        <taxon>Betaproteobacteria</taxon>
        <taxon>Burkholderiales</taxon>
        <taxon>Oxalobacteraceae</taxon>
        <taxon>Sapientia</taxon>
    </lineage>
</organism>
<feature type="domain" description="Peptidase M48" evidence="15">
    <location>
        <begin position="209"/>
        <end position="420"/>
    </location>
</feature>
<feature type="transmembrane region" description="Helical" evidence="14">
    <location>
        <begin position="143"/>
        <end position="167"/>
    </location>
</feature>
<feature type="active site" description="Proton donor" evidence="11">
    <location>
        <position position="368"/>
    </location>
</feature>
<evidence type="ECO:0000313" key="18">
    <source>
        <dbReference type="Proteomes" id="UP000294829"/>
    </source>
</evidence>
<comment type="subcellular location">
    <subcellularLocation>
        <location evidence="1">Endoplasmic reticulum membrane</location>
        <topology evidence="1">Multi-pass membrane protein</topology>
    </subcellularLocation>
</comment>
<dbReference type="OrthoDB" id="9781930at2"/>
<keyword evidence="9 13" id="KW-0482">Metalloprotease</keyword>
<keyword evidence="2 13" id="KW-0645">Protease</keyword>
<reference evidence="17 18" key="1">
    <citation type="submission" date="2019-03" db="EMBL/GenBank/DDBJ databases">
        <title>Sapientia aquatica gen. nov., sp. nov., isolated from a crater lake.</title>
        <authorList>
            <person name="Felfoldi T."/>
            <person name="Szabo A."/>
            <person name="Toth E."/>
            <person name="Schumann P."/>
            <person name="Keki Z."/>
            <person name="Marialigeti K."/>
            <person name="Mathe I."/>
        </authorList>
    </citation>
    <scope>NUCLEOTIDE SEQUENCE [LARGE SCALE GENOMIC DNA]</scope>
    <source>
        <strain evidence="17 18">SA-152</strain>
    </source>
</reference>
<dbReference type="EMBL" id="SMYL01000002">
    <property type="protein sequence ID" value="TDK67434.1"/>
    <property type="molecule type" value="Genomic_DNA"/>
</dbReference>
<dbReference type="Pfam" id="PF01435">
    <property type="entry name" value="Peptidase_M48"/>
    <property type="match status" value="1"/>
</dbReference>
<keyword evidence="10 14" id="KW-0472">Membrane</keyword>
<feature type="transmembrane region" description="Helical" evidence="14">
    <location>
        <begin position="70"/>
        <end position="89"/>
    </location>
</feature>
<gene>
    <name evidence="17" type="ORF">E2I14_06685</name>
</gene>
<accession>A0A4R5W3U4</accession>
<dbReference type="InterPro" id="IPR032456">
    <property type="entry name" value="Peptidase_M48_N"/>
</dbReference>
<keyword evidence="5 13" id="KW-0378">Hydrolase</keyword>
<keyword evidence="8 14" id="KW-1133">Transmembrane helix</keyword>
<dbReference type="RefSeq" id="WP_133326681.1">
    <property type="nucleotide sequence ID" value="NZ_SMYL01000002.1"/>
</dbReference>